<evidence type="ECO:0000259" key="12">
    <source>
        <dbReference type="PROSITE" id="PS50990"/>
    </source>
</evidence>
<dbReference type="PROSITE" id="PS50929">
    <property type="entry name" value="ABC_TM1F"/>
    <property type="match status" value="1"/>
</dbReference>
<dbReference type="InterPro" id="IPR036640">
    <property type="entry name" value="ABC1_TM_sf"/>
</dbReference>
<dbReference type="OrthoDB" id="403954at2"/>
<evidence type="ECO:0000313" key="13">
    <source>
        <dbReference type="EMBL" id="AHB36550.1"/>
    </source>
</evidence>
<dbReference type="GO" id="GO:0008234">
    <property type="term" value="F:cysteine-type peptidase activity"/>
    <property type="evidence" value="ECO:0007669"/>
    <property type="project" value="UniProtKB-KW"/>
</dbReference>
<evidence type="ECO:0000256" key="6">
    <source>
        <dbReference type="ARBA" id="ARBA00022989"/>
    </source>
</evidence>
<feature type="domain" description="ABC transmembrane type-1" evidence="11">
    <location>
        <begin position="162"/>
        <end position="443"/>
    </location>
</feature>
<feature type="transmembrane region" description="Helical" evidence="9">
    <location>
        <begin position="162"/>
        <end position="182"/>
    </location>
</feature>
<protein>
    <submittedName>
        <fullName evidence="13">Bacteriocin ABC transporter</fullName>
    </submittedName>
</protein>
<dbReference type="AlphaFoldDB" id="V5RL70"/>
<evidence type="ECO:0000256" key="3">
    <source>
        <dbReference type="ARBA" id="ARBA00022692"/>
    </source>
</evidence>
<dbReference type="PANTHER" id="PTHR24221:SF654">
    <property type="entry name" value="ATP-BINDING CASSETTE SUB-FAMILY B MEMBER 6"/>
    <property type="match status" value="1"/>
</dbReference>
<dbReference type="GO" id="GO:0006508">
    <property type="term" value="P:proteolysis"/>
    <property type="evidence" value="ECO:0007669"/>
    <property type="project" value="InterPro"/>
</dbReference>
<keyword evidence="4" id="KW-0788">Thiol protease</keyword>
<dbReference type="eggNOG" id="COG2274">
    <property type="taxonomic scope" value="Bacteria"/>
</dbReference>
<accession>V5RL70</accession>
<keyword evidence="14" id="KW-1185">Reference proteome</keyword>
<dbReference type="PROSITE" id="PS00211">
    <property type="entry name" value="ABC_TRANSPORTER_1"/>
    <property type="match status" value="1"/>
</dbReference>
<dbReference type="STRING" id="1276258.SAPIS_v1c07050"/>
<gene>
    <name evidence="13" type="ORF">SAPIS_v1c07050</name>
</gene>
<dbReference type="GO" id="GO:0015031">
    <property type="term" value="P:protein transport"/>
    <property type="evidence" value="ECO:0007669"/>
    <property type="project" value="UniProtKB-KW"/>
</dbReference>
<evidence type="ECO:0000256" key="5">
    <source>
        <dbReference type="ARBA" id="ARBA00022927"/>
    </source>
</evidence>
<evidence type="ECO:0000313" key="14">
    <source>
        <dbReference type="Proteomes" id="UP000018550"/>
    </source>
</evidence>
<dbReference type="EMBL" id="CP006682">
    <property type="protein sequence ID" value="AHB36550.1"/>
    <property type="molecule type" value="Genomic_DNA"/>
</dbReference>
<dbReference type="InterPro" id="IPR027417">
    <property type="entry name" value="P-loop_NTPase"/>
</dbReference>
<dbReference type="RefSeq" id="WP_023789748.1">
    <property type="nucleotide sequence ID" value="NC_022998.1"/>
</dbReference>
<dbReference type="MEROPS" id="C39.A03"/>
<dbReference type="Pfam" id="PF00005">
    <property type="entry name" value="ABC_tran"/>
    <property type="match status" value="1"/>
</dbReference>
<dbReference type="InterPro" id="IPR011527">
    <property type="entry name" value="ABC1_TM_dom"/>
</dbReference>
<feature type="transmembrane region" description="Helical" evidence="9">
    <location>
        <begin position="394"/>
        <end position="412"/>
    </location>
</feature>
<dbReference type="GO" id="GO:0005524">
    <property type="term" value="F:ATP binding"/>
    <property type="evidence" value="ECO:0007669"/>
    <property type="project" value="InterPro"/>
</dbReference>
<evidence type="ECO:0000256" key="7">
    <source>
        <dbReference type="ARBA" id="ARBA00023136"/>
    </source>
</evidence>
<keyword evidence="4" id="KW-0378">Hydrolase</keyword>
<dbReference type="InterPro" id="IPR017871">
    <property type="entry name" value="ABC_transporter-like_CS"/>
</dbReference>
<feature type="transmembrane region" description="Helical" evidence="9">
    <location>
        <begin position="299"/>
        <end position="322"/>
    </location>
</feature>
<sequence length="673" mass="78847">MELKFVKQKSAKDCGLAVSSMLINYYHKKNFSIEELRFQNTLEDSEMSLHNIEKLLEVYKIEFKSFYCEFEEFSQLDISNPVVVNILNANKDEHYVIVYKKKKNHFLVADPDKNDILWVKKEELASVYQGYFSTTSLLKRITFKSNKLISWYKLLGYYLKEILMILFISLFLNLSILLSNNFLKIYSLNVGLEDFDDLKKVFLAFSLLFVFQIVISFVVNKIIFYIQSDLNKRIFIFYKDKILSINIEDFGSVSKEEWLNKLKYINVMSSFIVQTTLTIPIQFVLFFMSLIMLSMISNLLLAIILLENLVSVFLSFVFFYFIRDTSIKAKRKNIIFGSMFREIIDGYNEIKFKKMSSYFSRNIENNFSEVNNISKLSNNQTSLNSLTSSLLSKFFFLVIFYISAYMITNNVYKFNELLFYISISLYINSFTNSLAGLIFNYQEIKIASSELKFIFDTSVDKKTESLNSKIISIKCENIYKFKNESCLIKNVSFEFNKNTFIKGNSGSGKTSLLKLISGNIQNFEGKVSYNNVSHSLLNEEKLTSKICYIGQYDYLFNDTVWKNLQCFQNFINIDYFKDMNFLEILESHNIDIHKTIVDNGSNLSKGQRQMINFLGLFFVEKEVYLIDEPLSNVDRKTARVLLEKFIESKKNSLIIMTDHNLDYQNLFEESLVL</sequence>
<evidence type="ECO:0000259" key="10">
    <source>
        <dbReference type="PROSITE" id="PS50893"/>
    </source>
</evidence>
<evidence type="ECO:0000256" key="9">
    <source>
        <dbReference type="SAM" id="Phobius"/>
    </source>
</evidence>
<dbReference type="InterPro" id="IPR005074">
    <property type="entry name" value="Peptidase_C39"/>
</dbReference>
<dbReference type="Pfam" id="PF03412">
    <property type="entry name" value="Peptidase_C39"/>
    <property type="match status" value="1"/>
</dbReference>
<keyword evidence="6 9" id="KW-1133">Transmembrane helix</keyword>
<dbReference type="Gene3D" id="3.90.70.10">
    <property type="entry name" value="Cysteine proteinases"/>
    <property type="match status" value="1"/>
</dbReference>
<dbReference type="Gene3D" id="3.40.50.300">
    <property type="entry name" value="P-loop containing nucleotide triphosphate hydrolases"/>
    <property type="match status" value="1"/>
</dbReference>
<dbReference type="SUPFAM" id="SSF52540">
    <property type="entry name" value="P-loop containing nucleoside triphosphate hydrolases"/>
    <property type="match status" value="1"/>
</dbReference>
<evidence type="ECO:0000256" key="4">
    <source>
        <dbReference type="ARBA" id="ARBA00022807"/>
    </source>
</evidence>
<keyword evidence="7 9" id="KW-0472">Membrane</keyword>
<dbReference type="GO" id="GO:0140359">
    <property type="term" value="F:ABC-type transporter activity"/>
    <property type="evidence" value="ECO:0007669"/>
    <property type="project" value="InterPro"/>
</dbReference>
<dbReference type="InterPro" id="IPR003439">
    <property type="entry name" value="ABC_transporter-like_ATP-bd"/>
</dbReference>
<dbReference type="SUPFAM" id="SSF90123">
    <property type="entry name" value="ABC transporter transmembrane region"/>
    <property type="match status" value="1"/>
</dbReference>
<feature type="transmembrane region" description="Helical" evidence="9">
    <location>
        <begin position="271"/>
        <end position="293"/>
    </location>
</feature>
<feature type="domain" description="ABC transporter" evidence="10">
    <location>
        <begin position="473"/>
        <end position="673"/>
    </location>
</feature>
<evidence type="ECO:0000259" key="11">
    <source>
        <dbReference type="PROSITE" id="PS50929"/>
    </source>
</evidence>
<dbReference type="GO" id="GO:0016887">
    <property type="term" value="F:ATP hydrolysis activity"/>
    <property type="evidence" value="ECO:0007669"/>
    <property type="project" value="InterPro"/>
</dbReference>
<dbReference type="GO" id="GO:0043213">
    <property type="term" value="P:bacteriocin transport"/>
    <property type="evidence" value="ECO:0007669"/>
    <property type="project" value="UniProtKB-KW"/>
</dbReference>
<evidence type="ECO:0000256" key="2">
    <source>
        <dbReference type="ARBA" id="ARBA00005417"/>
    </source>
</evidence>
<dbReference type="GO" id="GO:0034040">
    <property type="term" value="F:ATPase-coupled lipid transmembrane transporter activity"/>
    <property type="evidence" value="ECO:0007669"/>
    <property type="project" value="TreeGrafter"/>
</dbReference>
<proteinExistence type="inferred from homology"/>
<keyword evidence="4" id="KW-0645">Protease</keyword>
<dbReference type="PROSITE" id="PS50990">
    <property type="entry name" value="PEPTIDASE_C39"/>
    <property type="match status" value="1"/>
</dbReference>
<feature type="transmembrane region" description="Helical" evidence="9">
    <location>
        <begin position="202"/>
        <end position="226"/>
    </location>
</feature>
<dbReference type="KEGG" id="sapi:SAPIS_v1c07050"/>
<reference evidence="13 14" key="1">
    <citation type="journal article" date="2014" name="Genome Announc.">
        <title>Complete Genome Sequence of Spiroplasma apis B31T (ATCC 33834), a Bacterium Associated with May Disease of Honeybees (Apis mellifera).</title>
        <authorList>
            <person name="Ku C."/>
            <person name="Lo W.S."/>
            <person name="Chen L.L."/>
            <person name="Kuo C.H."/>
        </authorList>
    </citation>
    <scope>NUCLEOTIDE SEQUENCE [LARGE SCALE GENOMIC DNA]</scope>
    <source>
        <strain evidence="13">B31</strain>
    </source>
</reference>
<comment type="similarity">
    <text evidence="2">Belongs to the ABC transporter superfamily.</text>
</comment>
<dbReference type="PANTHER" id="PTHR24221">
    <property type="entry name" value="ATP-BINDING CASSETTE SUB-FAMILY B"/>
    <property type="match status" value="1"/>
</dbReference>
<evidence type="ECO:0000256" key="1">
    <source>
        <dbReference type="ARBA" id="ARBA00004651"/>
    </source>
</evidence>
<dbReference type="PROSITE" id="PS50893">
    <property type="entry name" value="ABC_TRANSPORTER_2"/>
    <property type="match status" value="1"/>
</dbReference>
<dbReference type="GO" id="GO:0005886">
    <property type="term" value="C:plasma membrane"/>
    <property type="evidence" value="ECO:0007669"/>
    <property type="project" value="UniProtKB-SubCell"/>
</dbReference>
<feature type="domain" description="Peptidase C39" evidence="12">
    <location>
        <begin position="8"/>
        <end position="135"/>
    </location>
</feature>
<dbReference type="HOGENOM" id="CLU_000604_95_3_14"/>
<keyword evidence="5" id="KW-0653">Protein transport</keyword>
<comment type="subcellular location">
    <subcellularLocation>
        <location evidence="1">Cell membrane</location>
        <topology evidence="1">Multi-pass membrane protein</topology>
    </subcellularLocation>
</comment>
<feature type="transmembrane region" description="Helical" evidence="9">
    <location>
        <begin position="418"/>
        <end position="439"/>
    </location>
</feature>
<keyword evidence="8" id="KW-0080">Bacteriocin transport</keyword>
<dbReference type="Proteomes" id="UP000018550">
    <property type="component" value="Chromosome"/>
</dbReference>
<organism evidence="13 14">
    <name type="scientific">Spiroplasma apis B31</name>
    <dbReference type="NCBI Taxonomy" id="1276258"/>
    <lineage>
        <taxon>Bacteria</taxon>
        <taxon>Bacillati</taxon>
        <taxon>Mycoplasmatota</taxon>
        <taxon>Mollicutes</taxon>
        <taxon>Entomoplasmatales</taxon>
        <taxon>Spiroplasmataceae</taxon>
        <taxon>Spiroplasma</taxon>
    </lineage>
</organism>
<keyword evidence="5" id="KW-0813">Transport</keyword>
<dbReference type="PATRIC" id="fig|1276258.3.peg.719"/>
<dbReference type="Gene3D" id="1.20.1560.10">
    <property type="entry name" value="ABC transporter type 1, transmembrane domain"/>
    <property type="match status" value="1"/>
</dbReference>
<dbReference type="Pfam" id="PF00664">
    <property type="entry name" value="ABC_membrane"/>
    <property type="match status" value="1"/>
</dbReference>
<evidence type="ECO:0000256" key="8">
    <source>
        <dbReference type="ARBA" id="ARBA00043264"/>
    </source>
</evidence>
<dbReference type="InterPro" id="IPR039421">
    <property type="entry name" value="Type_1_exporter"/>
</dbReference>
<name>V5RL70_SPIAP</name>
<keyword evidence="3 9" id="KW-0812">Transmembrane</keyword>